<name>A0A1X7KZY4_9FLAO</name>
<sequence>MTPQLDSVLRIEKRREVFKPCRVYAFDAAFYSASNRLISKERILLLATGKRWEHHPEKQDEILVKYEFDKESIDSINLYQLNKSAVSDEWWPTVSTGIRENVEEIWMHPFRSNQYNFTEVAPFPQIKFPLSVGKKWTDNDIVLKEGWGDWSNMKVISTFEILSKETILTNYGELENCWKVIAVSNFDLGQSEVTYWFHEQFGFVKLNYVNYGGQKLNIELTEITENSI</sequence>
<dbReference type="RefSeq" id="WP_139827275.1">
    <property type="nucleotide sequence ID" value="NZ_FXAO01000008.1"/>
</dbReference>
<reference evidence="2" key="1">
    <citation type="submission" date="2017-04" db="EMBL/GenBank/DDBJ databases">
        <authorList>
            <person name="Varghese N."/>
            <person name="Submissions S."/>
        </authorList>
    </citation>
    <scope>NUCLEOTIDE SEQUENCE [LARGE SCALE GENOMIC DNA]</scope>
    <source>
        <strain evidence="2">DSM 19835</strain>
    </source>
</reference>
<dbReference type="OrthoDB" id="980385at2"/>
<keyword evidence="2" id="KW-1185">Reference proteome</keyword>
<evidence type="ECO:0000313" key="2">
    <source>
        <dbReference type="Proteomes" id="UP000193420"/>
    </source>
</evidence>
<protein>
    <submittedName>
        <fullName evidence="1">Uncharacterized protein</fullName>
    </submittedName>
</protein>
<dbReference type="STRING" id="188872.SAMN03080602_03533"/>
<dbReference type="AlphaFoldDB" id="A0A1X7KZY4"/>
<organism evidence="1 2">
    <name type="scientific">Arenibacter troitsensis</name>
    <dbReference type="NCBI Taxonomy" id="188872"/>
    <lineage>
        <taxon>Bacteria</taxon>
        <taxon>Pseudomonadati</taxon>
        <taxon>Bacteroidota</taxon>
        <taxon>Flavobacteriia</taxon>
        <taxon>Flavobacteriales</taxon>
        <taxon>Flavobacteriaceae</taxon>
        <taxon>Arenibacter</taxon>
    </lineage>
</organism>
<dbReference type="EMBL" id="FXAO01000008">
    <property type="protein sequence ID" value="SMG46927.1"/>
    <property type="molecule type" value="Genomic_DNA"/>
</dbReference>
<dbReference type="Proteomes" id="UP000193420">
    <property type="component" value="Unassembled WGS sequence"/>
</dbReference>
<evidence type="ECO:0000313" key="1">
    <source>
        <dbReference type="EMBL" id="SMG46927.1"/>
    </source>
</evidence>
<gene>
    <name evidence="1" type="ORF">SAMN03080602_03533</name>
</gene>
<accession>A0A1X7KZY4</accession>
<dbReference type="Gene3D" id="2.40.360.20">
    <property type="match status" value="1"/>
</dbReference>
<proteinExistence type="predicted"/>